<proteinExistence type="predicted"/>
<sequence length="400" mass="43437">MAIQTVEQILGVPAEEVNDMLRDLLFQEVFCNGYKPTDLDFKKTARFIQRTQLNPFDGTMFARRTNLGIEIGLRIDGWLQLAKQAGVKEIIHTYSDGFLTFAEMARDVRGHEWIETTLLVSDGGRFVHREYLAENFFNTEAWCLMPNRSLGHKSTAQTIRLFTGVYVADENQASISPKDGGLTVVVDSGPAAEVEAKPAETPAAEVEAKPAETPAAEVEAKPAETPAAEVEAKPAETPAAEVEAKPAETLAAEVEAKPAETPAAQVEAKPAETPATQVEAKPAETPAAEVEAKPAETPAAEVEAKPAETPVVQVEADPAETPAAQVEAKPTTLEEIIKFPWGGYLPSDRLRGDVRIGFGRTVQTKQWGALRGYFKSTRMSDEDRTWVLAALDQMEAVTHG</sequence>
<organism evidence="1 2">
    <name type="scientific">Aeromonas caviae</name>
    <name type="common">Aeromonas punctata</name>
    <dbReference type="NCBI Taxonomy" id="648"/>
    <lineage>
        <taxon>Bacteria</taxon>
        <taxon>Pseudomonadati</taxon>
        <taxon>Pseudomonadota</taxon>
        <taxon>Gammaproteobacteria</taxon>
        <taxon>Aeromonadales</taxon>
        <taxon>Aeromonadaceae</taxon>
        <taxon>Aeromonas</taxon>
    </lineage>
</organism>
<protein>
    <submittedName>
        <fullName evidence="1">Uncharacterized protein</fullName>
    </submittedName>
</protein>
<name>A0A7D5UJU1_AERCA</name>
<dbReference type="AlphaFoldDB" id="A0A7D5UJU1"/>
<evidence type="ECO:0000313" key="1">
    <source>
        <dbReference type="EMBL" id="QLI60325.1"/>
    </source>
</evidence>
<dbReference type="Proteomes" id="UP000266778">
    <property type="component" value="Plasmid pAeca1-b"/>
</dbReference>
<gene>
    <name evidence="1" type="ORF">C1C91_23050</name>
</gene>
<evidence type="ECO:0000313" key="2">
    <source>
        <dbReference type="Proteomes" id="UP000266778"/>
    </source>
</evidence>
<keyword evidence="1" id="KW-0614">Plasmid</keyword>
<geneLocation type="plasmid" evidence="2">
    <name>paeca1-b</name>
</geneLocation>
<accession>A0A7D5UJU1</accession>
<reference evidence="1 2" key="1">
    <citation type="submission" date="2019-04" db="EMBL/GenBank/DDBJ databases">
        <title>Novel transposon Tn6433 variants accelerate the dissemination of tet(E) in Aeromonas under oxytetracycline stresses.</title>
        <authorList>
            <person name="Shi Y."/>
            <person name="Tian Z."/>
            <person name="Zhang Y."/>
            <person name="Zhang H."/>
            <person name="Yang M."/>
        </authorList>
    </citation>
    <scope>NUCLEOTIDE SEQUENCE [LARGE SCALE GENOMIC DNA]</scope>
    <source>
        <strain evidence="1 2">T25-39</strain>
        <plasmid evidence="2">paeca1-b</plasmid>
    </source>
</reference>
<dbReference type="EMBL" id="CP039627">
    <property type="protein sequence ID" value="QLI60325.1"/>
    <property type="molecule type" value="Genomic_DNA"/>
</dbReference>